<dbReference type="PANTHER" id="PTHR40269">
    <property type="entry name" value="OUTER MEMBRANE PROTEIN-RELATED"/>
    <property type="match status" value="1"/>
</dbReference>
<feature type="compositionally biased region" description="Basic and acidic residues" evidence="1">
    <location>
        <begin position="430"/>
        <end position="439"/>
    </location>
</feature>
<dbReference type="Pfam" id="PF11737">
    <property type="entry name" value="DUF3300"/>
    <property type="match status" value="1"/>
</dbReference>
<feature type="compositionally biased region" description="Low complexity" evidence="1">
    <location>
        <begin position="512"/>
        <end position="530"/>
    </location>
</feature>
<feature type="compositionally biased region" description="Low complexity" evidence="1">
    <location>
        <begin position="25"/>
        <end position="44"/>
    </location>
</feature>
<keyword evidence="3" id="KW-1185">Reference proteome</keyword>
<dbReference type="Proteomes" id="UP000669060">
    <property type="component" value="Unassembled WGS sequence"/>
</dbReference>
<feature type="compositionally biased region" description="Polar residues" evidence="1">
    <location>
        <begin position="183"/>
        <end position="196"/>
    </location>
</feature>
<feature type="compositionally biased region" description="Basic and acidic residues" evidence="1">
    <location>
        <begin position="364"/>
        <end position="387"/>
    </location>
</feature>
<reference evidence="2 3" key="1">
    <citation type="submission" date="2020-12" db="EMBL/GenBank/DDBJ databases">
        <title>Pseudomonas schmalbachii sp. nov. isolated from millipede gut.</title>
        <authorList>
            <person name="Shelomi M."/>
        </authorList>
    </citation>
    <scope>NUCLEOTIDE SEQUENCE [LARGE SCALE GENOMIC DNA]</scope>
    <source>
        <strain evidence="2 3">Milli4</strain>
    </source>
</reference>
<name>A0ABS3TR50_9PSED</name>
<comment type="caution">
    <text evidence="2">The sequence shown here is derived from an EMBL/GenBank/DDBJ whole genome shotgun (WGS) entry which is preliminary data.</text>
</comment>
<feature type="compositionally biased region" description="Polar residues" evidence="1">
    <location>
        <begin position="388"/>
        <end position="399"/>
    </location>
</feature>
<sequence length="548" mass="59230">MRECPRLALLAILVLTGCSDEDKPPAAQAPASSAAPATQAAQAPAPTPAPPAAAPPATPAAAPAPAPTEAVFSAEQLDQMLAPLALYPDSLLAQVLMATTYPGNVADAVAWSKAHPNVSGDEAVRQVANQPWDPSVQSLVAFPAALATLGQDPAWVQRVGDAFLAQPDAVMDSIQRLRRQAQAAGNLQSNEQQTVTVKPAAPPPAAPAQSSGDTVVVQQPAPAQTIIIEPANPQVVYVPSYNPNQVYGTWAYPSSPPAYYPPPPGYYIGTALATGLAFGTGIAIANALWGDCDWGRHDLDIDVNRYNNINVNRQFNDNRQFNTNRQQINANRGTWRHDPTYRNGVPYRDQASREQFSRRLAGSEQREALRGFDSDRAAERSRARESLTQRGITAPATSNQQARERAQAATREMRDNPQARQRAQQSLQDRGGDQARERAQAATRKLQDNPQARQRAQQSLQNRGGDQQARQHSQNNLKARQQSRQQFTRTQAPRNNAFAGARNPSQSRDLASRGQASRAAASRPQAVRAGHTVQRPARASGGGFQRRR</sequence>
<proteinExistence type="predicted"/>
<feature type="compositionally biased region" description="Polar residues" evidence="1">
    <location>
        <begin position="418"/>
        <end position="428"/>
    </location>
</feature>
<feature type="compositionally biased region" description="Pro residues" evidence="1">
    <location>
        <begin position="45"/>
        <end position="66"/>
    </location>
</feature>
<dbReference type="RefSeq" id="WP_208313537.1">
    <property type="nucleotide sequence ID" value="NZ_JAELYA010000003.1"/>
</dbReference>
<evidence type="ECO:0000313" key="2">
    <source>
        <dbReference type="EMBL" id="MBO3275593.1"/>
    </source>
</evidence>
<evidence type="ECO:0000313" key="3">
    <source>
        <dbReference type="Proteomes" id="UP000669060"/>
    </source>
</evidence>
<feature type="region of interest" description="Disordered" evidence="1">
    <location>
        <begin position="331"/>
        <end position="548"/>
    </location>
</feature>
<feature type="compositionally biased region" description="Basic and acidic residues" evidence="1">
    <location>
        <begin position="402"/>
        <end position="417"/>
    </location>
</feature>
<feature type="compositionally biased region" description="Polar residues" evidence="1">
    <location>
        <begin position="448"/>
        <end position="479"/>
    </location>
</feature>
<accession>A0ABS3TR50</accession>
<dbReference type="PANTHER" id="PTHR40269:SF1">
    <property type="entry name" value="OUTER MEMBRANE PROTEIN"/>
    <property type="match status" value="1"/>
</dbReference>
<protein>
    <submittedName>
        <fullName evidence="2">DUF3300 domain-containing protein</fullName>
    </submittedName>
</protein>
<evidence type="ECO:0000256" key="1">
    <source>
        <dbReference type="SAM" id="MobiDB-lite"/>
    </source>
</evidence>
<organism evidence="2 3">
    <name type="scientific">Pseudomonas schmalbachii</name>
    <dbReference type="NCBI Taxonomy" id="2816993"/>
    <lineage>
        <taxon>Bacteria</taxon>
        <taxon>Pseudomonadati</taxon>
        <taxon>Pseudomonadota</taxon>
        <taxon>Gammaproteobacteria</taxon>
        <taxon>Pseudomonadales</taxon>
        <taxon>Pseudomonadaceae</taxon>
        <taxon>Pseudomonas</taxon>
    </lineage>
</organism>
<dbReference type="EMBL" id="JAELYA010000003">
    <property type="protein sequence ID" value="MBO3275593.1"/>
    <property type="molecule type" value="Genomic_DNA"/>
</dbReference>
<dbReference type="InterPro" id="IPR021728">
    <property type="entry name" value="DUF3300"/>
</dbReference>
<feature type="compositionally biased region" description="Low complexity" evidence="1">
    <location>
        <begin position="480"/>
        <end position="491"/>
    </location>
</feature>
<feature type="region of interest" description="Disordered" evidence="1">
    <location>
        <begin position="21"/>
        <end position="67"/>
    </location>
</feature>
<feature type="region of interest" description="Disordered" evidence="1">
    <location>
        <begin position="183"/>
        <end position="216"/>
    </location>
</feature>
<dbReference type="PROSITE" id="PS51257">
    <property type="entry name" value="PROKAR_LIPOPROTEIN"/>
    <property type="match status" value="1"/>
</dbReference>
<gene>
    <name evidence="2" type="ORF">JFY56_10190</name>
</gene>